<evidence type="ECO:0000313" key="10">
    <source>
        <dbReference type="Proteomes" id="UP000007468"/>
    </source>
</evidence>
<dbReference type="Pfam" id="PF00258">
    <property type="entry name" value="Flavodoxin_1"/>
    <property type="match status" value="1"/>
</dbReference>
<feature type="domain" description="Flavodoxin-like" evidence="8">
    <location>
        <begin position="4"/>
        <end position="141"/>
    </location>
</feature>
<evidence type="ECO:0000256" key="7">
    <source>
        <dbReference type="RuleBase" id="RU367037"/>
    </source>
</evidence>
<evidence type="ECO:0000256" key="2">
    <source>
        <dbReference type="ARBA" id="ARBA00005267"/>
    </source>
</evidence>
<comment type="cofactor">
    <cofactor evidence="1 7">
        <name>FMN</name>
        <dbReference type="ChEBI" id="CHEBI:58210"/>
    </cofactor>
</comment>
<dbReference type="InterPro" id="IPR008254">
    <property type="entry name" value="Flavodoxin/NO_synth"/>
</dbReference>
<evidence type="ECO:0000256" key="3">
    <source>
        <dbReference type="ARBA" id="ARBA00022448"/>
    </source>
</evidence>
<dbReference type="InterPro" id="IPR029039">
    <property type="entry name" value="Flavoprotein-like_sf"/>
</dbReference>
<evidence type="ECO:0000256" key="1">
    <source>
        <dbReference type="ARBA" id="ARBA00001917"/>
    </source>
</evidence>
<evidence type="ECO:0000313" key="9">
    <source>
        <dbReference type="EMBL" id="EFE28632.1"/>
    </source>
</evidence>
<dbReference type="InterPro" id="IPR010087">
    <property type="entry name" value="Flav_short"/>
</dbReference>
<dbReference type="Gene3D" id="3.40.50.360">
    <property type="match status" value="1"/>
</dbReference>
<dbReference type="NCBIfam" id="TIGR01753">
    <property type="entry name" value="flav_short"/>
    <property type="match status" value="1"/>
</dbReference>
<keyword evidence="5 7" id="KW-0288">FMN</keyword>
<dbReference type="GO" id="GO:0010181">
    <property type="term" value="F:FMN binding"/>
    <property type="evidence" value="ECO:0007669"/>
    <property type="project" value="UniProtKB-UniRule"/>
</dbReference>
<dbReference type="OrthoDB" id="9790745at2"/>
<evidence type="ECO:0000256" key="6">
    <source>
        <dbReference type="ARBA" id="ARBA00022982"/>
    </source>
</evidence>
<keyword evidence="10" id="KW-1185">Reference proteome</keyword>
<dbReference type="Proteomes" id="UP000007468">
    <property type="component" value="Chromosome"/>
</dbReference>
<evidence type="ECO:0000256" key="5">
    <source>
        <dbReference type="ARBA" id="ARBA00022643"/>
    </source>
</evidence>
<dbReference type="InterPro" id="IPR001226">
    <property type="entry name" value="Flavodoxin_CS"/>
</dbReference>
<dbReference type="SUPFAM" id="SSF52218">
    <property type="entry name" value="Flavoproteins"/>
    <property type="match status" value="1"/>
</dbReference>
<organism evidence="9 10">
    <name type="scientific">Filifactor alocis (strain ATCC 35896 / CCUG 47790 / D40 B5)</name>
    <name type="common">Fusobacterium alocis</name>
    <dbReference type="NCBI Taxonomy" id="546269"/>
    <lineage>
        <taxon>Bacteria</taxon>
        <taxon>Bacillati</taxon>
        <taxon>Bacillota</taxon>
        <taxon>Clostridia</taxon>
        <taxon>Peptostreptococcales</taxon>
        <taxon>Filifactoraceae</taxon>
        <taxon>Filifactor</taxon>
    </lineage>
</organism>
<comment type="function">
    <text evidence="7">Low-potential electron donor to a number of redox enzymes.</text>
</comment>
<gene>
    <name evidence="9" type="ordered locus">HMPREF0389_00549</name>
</gene>
<proteinExistence type="inferred from homology"/>
<dbReference type="PROSITE" id="PS50902">
    <property type="entry name" value="FLAVODOXIN_LIKE"/>
    <property type="match status" value="1"/>
</dbReference>
<accession>D6GSJ1</accession>
<name>D6GSJ1_FILAD</name>
<keyword evidence="4 7" id="KW-0285">Flavoprotein</keyword>
<dbReference type="KEGG" id="faa:HMPREF0389_00549"/>
<dbReference type="PANTHER" id="PTHR43717">
    <property type="entry name" value="ANAEROBIC NITRIC OXIDE REDUCTASE FLAVORUBREDOXIN"/>
    <property type="match status" value="1"/>
</dbReference>
<sequence>MAKISLVYWSGTGNTQAMADYVVEGVKSAGAEVDVFEVTEANADDVLKSDVILLGCPSMGSEVLEEESMEPFMEEIEGGLSGKKVGLFGSYGWGDGQWMRDWQERVEGAGASMICDGIIVNGEPSDDSVIDELKSMGSNAALA</sequence>
<keyword evidence="3 7" id="KW-0813">Transport</keyword>
<evidence type="ECO:0000256" key="4">
    <source>
        <dbReference type="ARBA" id="ARBA00022630"/>
    </source>
</evidence>
<dbReference type="STRING" id="546269.HMPREF0389_00549"/>
<dbReference type="PROSITE" id="PS00201">
    <property type="entry name" value="FLAVODOXIN"/>
    <property type="match status" value="1"/>
</dbReference>
<dbReference type="RefSeq" id="WP_014261763.1">
    <property type="nucleotide sequence ID" value="NC_016630.1"/>
</dbReference>
<reference evidence="10" key="1">
    <citation type="submission" date="2010-12" db="EMBL/GenBank/DDBJ databases">
        <title>The genome sequence of Filifactor alocis strain ATCC 35896.</title>
        <authorList>
            <consortium name="The Broad Institute Genome Sequencing Platform"/>
            <person name="Ward D."/>
            <person name="Earl A."/>
            <person name="Feldgarden M."/>
            <person name="Young S.K."/>
            <person name="Gargeya S."/>
            <person name="Zeng Q."/>
            <person name="Alvarado L."/>
            <person name="Berlin A."/>
            <person name="Bochicchio J."/>
            <person name="Chapman S.B."/>
            <person name="Chen Z."/>
            <person name="Freedman E."/>
            <person name="Gellesch M."/>
            <person name="Goldberg J."/>
            <person name="Griggs A."/>
            <person name="Gujja S."/>
            <person name="Heilman E."/>
            <person name="Heiman D."/>
            <person name="Howarth C."/>
            <person name="Mehta T."/>
            <person name="Neiman D."/>
            <person name="Pearson M."/>
            <person name="Roberts A."/>
            <person name="Saif S."/>
            <person name="Shea T."/>
            <person name="Shenoy N."/>
            <person name="Sisk P."/>
            <person name="Stolte C."/>
            <person name="Sykes S."/>
            <person name="White J."/>
            <person name="Yandava C."/>
            <person name="Izard J."/>
            <person name="Blanton J.M."/>
            <person name="Baranova O.V."/>
            <person name="Tanner A.C."/>
            <person name="Dewhirst F.E."/>
            <person name="Haas B."/>
            <person name="Nusbaum C."/>
            <person name="Birren B."/>
        </authorList>
    </citation>
    <scope>NUCLEOTIDE SEQUENCE [LARGE SCALE GENOMIC DNA]</scope>
    <source>
        <strain evidence="10">ATCC 35896 / CCUG 47790 / D40 B5</strain>
    </source>
</reference>
<dbReference type="EMBL" id="CP002390">
    <property type="protein sequence ID" value="EFE28632.1"/>
    <property type="molecule type" value="Genomic_DNA"/>
</dbReference>
<dbReference type="AlphaFoldDB" id="D6GSJ1"/>
<protein>
    <recommendedName>
        <fullName evidence="7">Flavodoxin</fullName>
    </recommendedName>
</protein>
<comment type="similarity">
    <text evidence="2 7">Belongs to the flavodoxin family.</text>
</comment>
<evidence type="ECO:0000259" key="8">
    <source>
        <dbReference type="PROSITE" id="PS50902"/>
    </source>
</evidence>
<dbReference type="GO" id="GO:0016651">
    <property type="term" value="F:oxidoreductase activity, acting on NAD(P)H"/>
    <property type="evidence" value="ECO:0007669"/>
    <property type="project" value="UniProtKB-ARBA"/>
</dbReference>
<dbReference type="PATRIC" id="fig|546269.5.peg.97"/>
<keyword evidence="6 7" id="KW-0249">Electron transport</keyword>
<dbReference type="GO" id="GO:0009055">
    <property type="term" value="F:electron transfer activity"/>
    <property type="evidence" value="ECO:0007669"/>
    <property type="project" value="UniProtKB-UniRule"/>
</dbReference>
<dbReference type="PANTHER" id="PTHR43717:SF1">
    <property type="entry name" value="ANAEROBIC NITRIC OXIDE REDUCTASE FLAVORUBREDOXIN"/>
    <property type="match status" value="1"/>
</dbReference>
<dbReference type="eggNOG" id="COG0716">
    <property type="taxonomic scope" value="Bacteria"/>
</dbReference>